<dbReference type="AlphaFoldDB" id="A0A917V0B6"/>
<accession>A0A917V0B6</accession>
<dbReference type="Proteomes" id="UP000635983">
    <property type="component" value="Unassembled WGS sequence"/>
</dbReference>
<name>A0A917V0B6_9PSED</name>
<reference evidence="1" key="1">
    <citation type="journal article" date="2014" name="Int. J. Syst. Evol. Microbiol.">
        <title>Complete genome sequence of Corynebacterium casei LMG S-19264T (=DSM 44701T), isolated from a smear-ripened cheese.</title>
        <authorList>
            <consortium name="US DOE Joint Genome Institute (JGI-PGF)"/>
            <person name="Walter F."/>
            <person name="Albersmeier A."/>
            <person name="Kalinowski J."/>
            <person name="Ruckert C."/>
        </authorList>
    </citation>
    <scope>NUCLEOTIDE SEQUENCE</scope>
    <source>
        <strain evidence="1">JCM 30078</strain>
    </source>
</reference>
<keyword evidence="2" id="KW-1185">Reference proteome</keyword>
<evidence type="ECO:0008006" key="3">
    <source>
        <dbReference type="Google" id="ProtNLM"/>
    </source>
</evidence>
<proteinExistence type="predicted"/>
<protein>
    <recommendedName>
        <fullName evidence="3">MSHA biogenesis protein MshP</fullName>
    </recommendedName>
</protein>
<comment type="caution">
    <text evidence="1">The sequence shown here is derived from an EMBL/GenBank/DDBJ whole genome shotgun (WGS) entry which is preliminary data.</text>
</comment>
<dbReference type="EMBL" id="BMPO01000008">
    <property type="protein sequence ID" value="GGK04279.1"/>
    <property type="molecule type" value="Genomic_DNA"/>
</dbReference>
<reference evidence="1" key="2">
    <citation type="submission" date="2020-09" db="EMBL/GenBank/DDBJ databases">
        <authorList>
            <person name="Sun Q."/>
            <person name="Ohkuma M."/>
        </authorList>
    </citation>
    <scope>NUCLEOTIDE SEQUENCE</scope>
    <source>
        <strain evidence="1">JCM 30078</strain>
    </source>
</reference>
<evidence type="ECO:0000313" key="2">
    <source>
        <dbReference type="Proteomes" id="UP000635983"/>
    </source>
</evidence>
<organism evidence="1 2">
    <name type="scientific">Pseudomonas matsuisoli</name>
    <dbReference type="NCBI Taxonomy" id="1515666"/>
    <lineage>
        <taxon>Bacteria</taxon>
        <taxon>Pseudomonadati</taxon>
        <taxon>Pseudomonadota</taxon>
        <taxon>Gammaproteobacteria</taxon>
        <taxon>Pseudomonadales</taxon>
        <taxon>Pseudomonadaceae</taxon>
        <taxon>Pseudomonas</taxon>
    </lineage>
</organism>
<evidence type="ECO:0000313" key="1">
    <source>
        <dbReference type="EMBL" id="GGK04279.1"/>
    </source>
</evidence>
<sequence>MAALFLIIVVAGAIAAMARLTMTTNSSVSLGLQQARAYQTARAGMEWGIARALKGQSCGGLSALNGFSVSVGCTLSSTVAVPEENKSVQFYRIDVVAQYGAVGDPDYAYRSLTSVGEKP</sequence>
<gene>
    <name evidence="1" type="ORF">GCM10009304_32860</name>
</gene>